<gene>
    <name evidence="2" type="ORF">MATL_G00049300</name>
</gene>
<feature type="region of interest" description="Disordered" evidence="1">
    <location>
        <begin position="159"/>
        <end position="194"/>
    </location>
</feature>
<evidence type="ECO:0000313" key="3">
    <source>
        <dbReference type="Proteomes" id="UP001046870"/>
    </source>
</evidence>
<dbReference type="EMBL" id="JAFDVH010000003">
    <property type="protein sequence ID" value="KAG7484429.1"/>
    <property type="molecule type" value="Genomic_DNA"/>
</dbReference>
<feature type="compositionally biased region" description="Low complexity" evidence="1">
    <location>
        <begin position="21"/>
        <end position="40"/>
    </location>
</feature>
<reference evidence="2" key="1">
    <citation type="submission" date="2021-01" db="EMBL/GenBank/DDBJ databases">
        <authorList>
            <person name="Zahm M."/>
            <person name="Roques C."/>
            <person name="Cabau C."/>
            <person name="Klopp C."/>
            <person name="Donnadieu C."/>
            <person name="Jouanno E."/>
            <person name="Lampietro C."/>
            <person name="Louis A."/>
            <person name="Herpin A."/>
            <person name="Echchiki A."/>
            <person name="Berthelot C."/>
            <person name="Parey E."/>
            <person name="Roest-Crollius H."/>
            <person name="Braasch I."/>
            <person name="Postlethwait J."/>
            <person name="Bobe J."/>
            <person name="Montfort J."/>
            <person name="Bouchez O."/>
            <person name="Begum T."/>
            <person name="Mejri S."/>
            <person name="Adams A."/>
            <person name="Chen W.-J."/>
            <person name="Guiguen Y."/>
        </authorList>
    </citation>
    <scope>NUCLEOTIDE SEQUENCE</scope>
    <source>
        <strain evidence="2">YG-15Mar2019-1</strain>
        <tissue evidence="2">Brain</tissue>
    </source>
</reference>
<protein>
    <submittedName>
        <fullName evidence="2">Uncharacterized protein</fullName>
    </submittedName>
</protein>
<feature type="compositionally biased region" description="Low complexity" evidence="1">
    <location>
        <begin position="159"/>
        <end position="172"/>
    </location>
</feature>
<dbReference type="OrthoDB" id="9393938at2759"/>
<name>A0A9D3QCC2_MEGAT</name>
<feature type="compositionally biased region" description="Acidic residues" evidence="1">
    <location>
        <begin position="51"/>
        <end position="68"/>
    </location>
</feature>
<evidence type="ECO:0000256" key="1">
    <source>
        <dbReference type="SAM" id="MobiDB-lite"/>
    </source>
</evidence>
<feature type="compositionally biased region" description="Basic residues" evidence="1">
    <location>
        <begin position="80"/>
        <end position="95"/>
    </location>
</feature>
<feature type="compositionally biased region" description="Polar residues" evidence="1">
    <location>
        <begin position="110"/>
        <end position="119"/>
    </location>
</feature>
<evidence type="ECO:0000313" key="2">
    <source>
        <dbReference type="EMBL" id="KAG7484429.1"/>
    </source>
</evidence>
<feature type="region of interest" description="Disordered" evidence="1">
    <location>
        <begin position="1"/>
        <end position="130"/>
    </location>
</feature>
<dbReference type="AlphaFoldDB" id="A0A9D3QCC2"/>
<organism evidence="2 3">
    <name type="scientific">Megalops atlanticus</name>
    <name type="common">Tarpon</name>
    <name type="synonym">Clupea gigantea</name>
    <dbReference type="NCBI Taxonomy" id="7932"/>
    <lineage>
        <taxon>Eukaryota</taxon>
        <taxon>Metazoa</taxon>
        <taxon>Chordata</taxon>
        <taxon>Craniata</taxon>
        <taxon>Vertebrata</taxon>
        <taxon>Euteleostomi</taxon>
        <taxon>Actinopterygii</taxon>
        <taxon>Neopterygii</taxon>
        <taxon>Teleostei</taxon>
        <taxon>Elopiformes</taxon>
        <taxon>Megalopidae</taxon>
        <taxon>Megalops</taxon>
    </lineage>
</organism>
<proteinExistence type="predicted"/>
<accession>A0A9D3QCC2</accession>
<sequence length="274" mass="29819">MPETSLPDFPNVPGQDSDAVRSLPAASPAPASLFSSARALTAGSLPRGHEEDEEDEDDEDDEDDDDVFVELPQYREFLISRRRRSMGRGRPKRNGVVRQQCTQRKETPVSPGSSNNNSHEVMDARGEEQAEQILSPWSQSMTQLMMKLDQLNLDIEEALSASSSPSDTPSITRKQMSAATVDQTQTEVDAPGNPDEEECRSQFCFSPSSSSCVQHTCKGGGARPKKTKGAVKMSQGGAGPSRTVTYLLWIVEHQLSYTGTVCGVMCAMKTAMAI</sequence>
<keyword evidence="3" id="KW-1185">Reference proteome</keyword>
<feature type="compositionally biased region" description="Polar residues" evidence="1">
    <location>
        <begin position="173"/>
        <end position="187"/>
    </location>
</feature>
<dbReference type="Proteomes" id="UP001046870">
    <property type="component" value="Chromosome 3"/>
</dbReference>
<comment type="caution">
    <text evidence="2">The sequence shown here is derived from an EMBL/GenBank/DDBJ whole genome shotgun (WGS) entry which is preliminary data.</text>
</comment>